<name>W9YHT1_9EURO</name>
<dbReference type="RefSeq" id="XP_007729317.1">
    <property type="nucleotide sequence ID" value="XM_007731127.1"/>
</dbReference>
<dbReference type="GeneID" id="19165117"/>
<gene>
    <name evidence="2" type="ORF">A1O3_00978</name>
</gene>
<comment type="similarity">
    <text evidence="1">Belongs to the enoyl-CoA hydratase/isomerase family.</text>
</comment>
<dbReference type="HOGENOM" id="CLU_009834_7_2_1"/>
<dbReference type="CDD" id="cd06558">
    <property type="entry name" value="crotonase-like"/>
    <property type="match status" value="1"/>
</dbReference>
<keyword evidence="3" id="KW-1185">Reference proteome</keyword>
<sequence length="280" mass="31358">MLHSLTFDQYKDEFRFLKLRRENGILEVRMHWDDGPAKWSGYEESLHSELPELFQCVTKDPENKVMIFTGTGHEFLAEWDQGDSSEVFVSPAQWHRLYKDGKELIHWFLDVEIPVIAAVNGKVSIHPELPTLCDIVVAADTASFADKAHLTDTRAVPGDGSHVWWPMLLGPNRGRSFLLLGEEIPAAEAKTLGFVAEVVPHAKVLDRAWEIARELLTHDPLVLKYTRVSLVQHLKRRFLDDLGYGLALEGLGVLQMACTASGSKGWSFGLPGGRSGDDKS</sequence>
<organism evidence="2 3">
    <name type="scientific">Capronia epimyces CBS 606.96</name>
    <dbReference type="NCBI Taxonomy" id="1182542"/>
    <lineage>
        <taxon>Eukaryota</taxon>
        <taxon>Fungi</taxon>
        <taxon>Dikarya</taxon>
        <taxon>Ascomycota</taxon>
        <taxon>Pezizomycotina</taxon>
        <taxon>Eurotiomycetes</taxon>
        <taxon>Chaetothyriomycetidae</taxon>
        <taxon>Chaetothyriales</taxon>
        <taxon>Herpotrichiellaceae</taxon>
        <taxon>Capronia</taxon>
    </lineage>
</organism>
<dbReference type="eggNOG" id="KOG1680">
    <property type="taxonomic scope" value="Eukaryota"/>
</dbReference>
<dbReference type="AlphaFoldDB" id="W9YHT1"/>
<dbReference type="Gene3D" id="3.90.226.10">
    <property type="entry name" value="2-enoyl-CoA Hydratase, Chain A, domain 1"/>
    <property type="match status" value="1"/>
</dbReference>
<dbReference type="Pfam" id="PF00378">
    <property type="entry name" value="ECH_1"/>
    <property type="match status" value="1"/>
</dbReference>
<evidence type="ECO:0000313" key="3">
    <source>
        <dbReference type="Proteomes" id="UP000019478"/>
    </source>
</evidence>
<dbReference type="InterPro" id="IPR029045">
    <property type="entry name" value="ClpP/crotonase-like_dom_sf"/>
</dbReference>
<dbReference type="Proteomes" id="UP000019478">
    <property type="component" value="Unassembled WGS sequence"/>
</dbReference>
<accession>W9YHT1</accession>
<protein>
    <recommendedName>
        <fullName evidence="4">Enoyl-CoA hydratase</fullName>
    </recommendedName>
</protein>
<evidence type="ECO:0008006" key="4">
    <source>
        <dbReference type="Google" id="ProtNLM"/>
    </source>
</evidence>
<reference evidence="2 3" key="1">
    <citation type="submission" date="2013-03" db="EMBL/GenBank/DDBJ databases">
        <title>The Genome Sequence of Capronia epimyces CBS 606.96.</title>
        <authorList>
            <consortium name="The Broad Institute Genomics Platform"/>
            <person name="Cuomo C."/>
            <person name="de Hoog S."/>
            <person name="Gorbushina A."/>
            <person name="Walker B."/>
            <person name="Young S.K."/>
            <person name="Zeng Q."/>
            <person name="Gargeya S."/>
            <person name="Fitzgerald M."/>
            <person name="Haas B."/>
            <person name="Abouelleil A."/>
            <person name="Allen A.W."/>
            <person name="Alvarado L."/>
            <person name="Arachchi H.M."/>
            <person name="Berlin A.M."/>
            <person name="Chapman S.B."/>
            <person name="Gainer-Dewar J."/>
            <person name="Goldberg J."/>
            <person name="Griggs A."/>
            <person name="Gujja S."/>
            <person name="Hansen M."/>
            <person name="Howarth C."/>
            <person name="Imamovic A."/>
            <person name="Ireland A."/>
            <person name="Larimer J."/>
            <person name="McCowan C."/>
            <person name="Murphy C."/>
            <person name="Pearson M."/>
            <person name="Poon T.W."/>
            <person name="Priest M."/>
            <person name="Roberts A."/>
            <person name="Saif S."/>
            <person name="Shea T."/>
            <person name="Sisk P."/>
            <person name="Sykes S."/>
            <person name="Wortman J."/>
            <person name="Nusbaum C."/>
            <person name="Birren B."/>
        </authorList>
    </citation>
    <scope>NUCLEOTIDE SEQUENCE [LARGE SCALE GENOMIC DNA]</scope>
    <source>
        <strain evidence="2 3">CBS 606.96</strain>
    </source>
</reference>
<evidence type="ECO:0000313" key="2">
    <source>
        <dbReference type="EMBL" id="EXJ92427.1"/>
    </source>
</evidence>
<proteinExistence type="inferred from homology"/>
<dbReference type="PANTHER" id="PTHR43802">
    <property type="entry name" value="ENOYL-COA HYDRATASE"/>
    <property type="match status" value="1"/>
</dbReference>
<dbReference type="InterPro" id="IPR001753">
    <property type="entry name" value="Enoyl-CoA_hydra/iso"/>
</dbReference>
<dbReference type="OrthoDB" id="448450at2759"/>
<dbReference type="SUPFAM" id="SSF52096">
    <property type="entry name" value="ClpP/crotonase"/>
    <property type="match status" value="1"/>
</dbReference>
<evidence type="ECO:0000256" key="1">
    <source>
        <dbReference type="ARBA" id="ARBA00005254"/>
    </source>
</evidence>
<dbReference type="EMBL" id="AMGY01000001">
    <property type="protein sequence ID" value="EXJ92427.1"/>
    <property type="molecule type" value="Genomic_DNA"/>
</dbReference>
<comment type="caution">
    <text evidence="2">The sequence shown here is derived from an EMBL/GenBank/DDBJ whole genome shotgun (WGS) entry which is preliminary data.</text>
</comment>
<dbReference type="STRING" id="1182542.W9YHT1"/>
<dbReference type="PANTHER" id="PTHR43802:SF1">
    <property type="entry name" value="IP11341P-RELATED"/>
    <property type="match status" value="1"/>
</dbReference>